<keyword evidence="4 7" id="KW-0472">Membrane</keyword>
<feature type="transmembrane region" description="Helical" evidence="7">
    <location>
        <begin position="451"/>
        <end position="471"/>
    </location>
</feature>
<dbReference type="SMART" id="SM00028">
    <property type="entry name" value="TPR"/>
    <property type="match status" value="2"/>
</dbReference>
<feature type="transmembrane region" description="Helical" evidence="7">
    <location>
        <begin position="299"/>
        <end position="317"/>
    </location>
</feature>
<keyword evidence="5" id="KW-0802">TPR repeat</keyword>
<dbReference type="InterPro" id="IPR051533">
    <property type="entry name" value="WaaL-like"/>
</dbReference>
<name>A0A537JEP0_9BACT</name>
<evidence type="ECO:0000256" key="6">
    <source>
        <dbReference type="SAM" id="MobiDB-lite"/>
    </source>
</evidence>
<feature type="transmembrane region" description="Helical" evidence="7">
    <location>
        <begin position="427"/>
        <end position="445"/>
    </location>
</feature>
<dbReference type="SUPFAM" id="SSF48452">
    <property type="entry name" value="TPR-like"/>
    <property type="match status" value="1"/>
</dbReference>
<feature type="repeat" description="TPR" evidence="5">
    <location>
        <begin position="585"/>
        <end position="618"/>
    </location>
</feature>
<dbReference type="Pfam" id="PF04932">
    <property type="entry name" value="Wzy_C"/>
    <property type="match status" value="1"/>
</dbReference>
<evidence type="ECO:0000313" key="10">
    <source>
        <dbReference type="Proteomes" id="UP000318093"/>
    </source>
</evidence>
<keyword evidence="2 7" id="KW-0812">Transmembrane</keyword>
<feature type="transmembrane region" description="Helical" evidence="7">
    <location>
        <begin position="61"/>
        <end position="82"/>
    </location>
</feature>
<accession>A0A537JEP0</accession>
<reference evidence="9 10" key="1">
    <citation type="journal article" date="2019" name="Nat. Microbiol.">
        <title>Mediterranean grassland soil C-N compound turnover is dependent on rainfall and depth, and is mediated by genomically divergent microorganisms.</title>
        <authorList>
            <person name="Diamond S."/>
            <person name="Andeer P.F."/>
            <person name="Li Z."/>
            <person name="Crits-Christoph A."/>
            <person name="Burstein D."/>
            <person name="Anantharaman K."/>
            <person name="Lane K.R."/>
            <person name="Thomas B.C."/>
            <person name="Pan C."/>
            <person name="Northen T.R."/>
            <person name="Banfield J.F."/>
        </authorList>
    </citation>
    <scope>NUCLEOTIDE SEQUENCE [LARGE SCALE GENOMIC DNA]</scope>
    <source>
        <strain evidence="9">NP_6</strain>
    </source>
</reference>
<feature type="domain" description="O-antigen ligase-related" evidence="8">
    <location>
        <begin position="258"/>
        <end position="403"/>
    </location>
</feature>
<dbReference type="EMBL" id="VBAN01000184">
    <property type="protein sequence ID" value="TMI81975.1"/>
    <property type="molecule type" value="Genomic_DNA"/>
</dbReference>
<dbReference type="Gene3D" id="1.25.40.10">
    <property type="entry name" value="Tetratricopeptide repeat domain"/>
    <property type="match status" value="1"/>
</dbReference>
<dbReference type="InterPro" id="IPR007016">
    <property type="entry name" value="O-antigen_ligase-rel_domated"/>
</dbReference>
<evidence type="ECO:0000256" key="2">
    <source>
        <dbReference type="ARBA" id="ARBA00022692"/>
    </source>
</evidence>
<dbReference type="PROSITE" id="PS50005">
    <property type="entry name" value="TPR"/>
    <property type="match status" value="1"/>
</dbReference>
<organism evidence="9 10">
    <name type="scientific">Candidatus Segetimicrobium genomatis</name>
    <dbReference type="NCBI Taxonomy" id="2569760"/>
    <lineage>
        <taxon>Bacteria</taxon>
        <taxon>Bacillati</taxon>
        <taxon>Candidatus Sysuimicrobiota</taxon>
        <taxon>Candidatus Sysuimicrobiia</taxon>
        <taxon>Candidatus Sysuimicrobiales</taxon>
        <taxon>Candidatus Segetimicrobiaceae</taxon>
        <taxon>Candidatus Segetimicrobium</taxon>
    </lineage>
</organism>
<feature type="transmembrane region" description="Helical" evidence="7">
    <location>
        <begin position="151"/>
        <end position="169"/>
    </location>
</feature>
<evidence type="ECO:0000256" key="5">
    <source>
        <dbReference type="PROSITE-ProRule" id="PRU00339"/>
    </source>
</evidence>
<dbReference type="PANTHER" id="PTHR37422:SF23">
    <property type="entry name" value="TEICHURONIC ACID BIOSYNTHESIS PROTEIN TUAE"/>
    <property type="match status" value="1"/>
</dbReference>
<feature type="transmembrane region" description="Helical" evidence="7">
    <location>
        <begin position="176"/>
        <end position="197"/>
    </location>
</feature>
<dbReference type="InterPro" id="IPR011990">
    <property type="entry name" value="TPR-like_helical_dom_sf"/>
</dbReference>
<keyword evidence="3 7" id="KW-1133">Transmembrane helix</keyword>
<protein>
    <recommendedName>
        <fullName evidence="8">O-antigen ligase-related domain-containing protein</fullName>
    </recommendedName>
</protein>
<feature type="transmembrane region" description="Helical" evidence="7">
    <location>
        <begin position="94"/>
        <end position="114"/>
    </location>
</feature>
<dbReference type="PANTHER" id="PTHR37422">
    <property type="entry name" value="TEICHURONIC ACID BIOSYNTHESIS PROTEIN TUAE"/>
    <property type="match status" value="1"/>
</dbReference>
<evidence type="ECO:0000313" key="9">
    <source>
        <dbReference type="EMBL" id="TMI81975.1"/>
    </source>
</evidence>
<comment type="caution">
    <text evidence="9">The sequence shown here is derived from an EMBL/GenBank/DDBJ whole genome shotgun (WGS) entry which is preliminary data.</text>
</comment>
<comment type="subcellular location">
    <subcellularLocation>
        <location evidence="1">Membrane</location>
        <topology evidence="1">Multi-pass membrane protein</topology>
    </subcellularLocation>
</comment>
<sequence>MGAAGRPRRSGGVSGLGRIRLHPRPPPGRRRRMAGALDPSTRWEAARTWLVRAGPGEIVDWAILAAVLAFGAATALTGLTFLPAAGFVEHRARLVAFEQGALVIGTVALLRWVAGGRALPAPLLWGFAAAAAIGLGSLATTTDLYSTRDEIFFRLSIMALALAAIVSLTDRAKIRVALGGLALMGAVEAAIGLAQYVGGEPTPAYWLSRAFAGVIRTRIHGTLTNPNVLAEYFLVGIGAGTLLSVDLSGRWRLGPVAALAIQVAALPLTYSRGGYTGLAVFVLACGILLWPARKRVWPVLLVVIAVAGLMTLSHPAVGLRAESLTLDPADTAASRMFIWRTALRMWRAHPLLGTGIGVFNAAYSAYRPPGVRATYAVLRIPGSAHNDYIQILAETGLAGALLLALASACVLRALSRRYRTGDAESRVWLGVWGATAAGVAMTSLVNANLSVVSNMTVLVVFTAAAAAHEALGHRPLRLLLRLAALPLAAALVALLPMLPPLAQGPALHERATAAVKAGRYARAVDLFRAAQAADPLYGFVLPYFGDLVADLYLRRIDSSIGPWWTARDRAEALYVRAERVDPWNGYPHAALGRLRQAQRRYGEAAASLRRAIALDPYSARYRVWLADALLAEGDRGAAVKPLRDAVGLYSVELRATESHEGRRAARYKEIQSEVARIRHLLLAVTP</sequence>
<dbReference type="InterPro" id="IPR019734">
    <property type="entry name" value="TPR_rpt"/>
</dbReference>
<feature type="transmembrane region" description="Helical" evidence="7">
    <location>
        <begin position="121"/>
        <end position="139"/>
    </location>
</feature>
<evidence type="ECO:0000256" key="1">
    <source>
        <dbReference type="ARBA" id="ARBA00004141"/>
    </source>
</evidence>
<feature type="transmembrane region" description="Helical" evidence="7">
    <location>
        <begin position="396"/>
        <end position="415"/>
    </location>
</feature>
<proteinExistence type="predicted"/>
<dbReference type="GO" id="GO:0016020">
    <property type="term" value="C:membrane"/>
    <property type="evidence" value="ECO:0007669"/>
    <property type="project" value="UniProtKB-SubCell"/>
</dbReference>
<feature type="compositionally biased region" description="Basic residues" evidence="6">
    <location>
        <begin position="19"/>
        <end position="33"/>
    </location>
</feature>
<dbReference type="Proteomes" id="UP000318093">
    <property type="component" value="Unassembled WGS sequence"/>
</dbReference>
<evidence type="ECO:0000256" key="3">
    <source>
        <dbReference type="ARBA" id="ARBA00022989"/>
    </source>
</evidence>
<feature type="transmembrane region" description="Helical" evidence="7">
    <location>
        <begin position="275"/>
        <end position="292"/>
    </location>
</feature>
<feature type="transmembrane region" description="Helical" evidence="7">
    <location>
        <begin position="478"/>
        <end position="498"/>
    </location>
</feature>
<gene>
    <name evidence="9" type="ORF">E6H03_06270</name>
</gene>
<dbReference type="AlphaFoldDB" id="A0A537JEP0"/>
<evidence type="ECO:0000256" key="7">
    <source>
        <dbReference type="SAM" id="Phobius"/>
    </source>
</evidence>
<feature type="region of interest" description="Disordered" evidence="6">
    <location>
        <begin position="1"/>
        <end position="37"/>
    </location>
</feature>
<evidence type="ECO:0000256" key="4">
    <source>
        <dbReference type="ARBA" id="ARBA00023136"/>
    </source>
</evidence>
<evidence type="ECO:0000259" key="8">
    <source>
        <dbReference type="Pfam" id="PF04932"/>
    </source>
</evidence>